<dbReference type="InterPro" id="IPR003010">
    <property type="entry name" value="C-N_Hydrolase"/>
</dbReference>
<dbReference type="EMBL" id="CP115965">
    <property type="protein sequence ID" value="WZW98986.1"/>
    <property type="molecule type" value="Genomic_DNA"/>
</dbReference>
<evidence type="ECO:0000313" key="4">
    <source>
        <dbReference type="Proteomes" id="UP001434337"/>
    </source>
</evidence>
<evidence type="ECO:0000259" key="2">
    <source>
        <dbReference type="PROSITE" id="PS50263"/>
    </source>
</evidence>
<dbReference type="PROSITE" id="PS50263">
    <property type="entry name" value="CN_HYDROLASE"/>
    <property type="match status" value="1"/>
</dbReference>
<proteinExistence type="inferred from homology"/>
<dbReference type="CDD" id="cd07581">
    <property type="entry name" value="nitrilase_3"/>
    <property type="match status" value="1"/>
</dbReference>
<protein>
    <submittedName>
        <fullName evidence="3">Carbon-nitrogen hydrolase family protein</fullName>
    </submittedName>
</protein>
<dbReference type="SUPFAM" id="SSF56317">
    <property type="entry name" value="Carbon-nitrogen hydrolase"/>
    <property type="match status" value="1"/>
</dbReference>
<gene>
    <name evidence="3" type="ORF">PCC79_01885</name>
</gene>
<dbReference type="GO" id="GO:0016787">
    <property type="term" value="F:hydrolase activity"/>
    <property type="evidence" value="ECO:0007669"/>
    <property type="project" value="UniProtKB-KW"/>
</dbReference>
<sequence length="284" mass="29355">MTLRLAVAQIAASTEPDANLALVREQAGRAAAQGAELVVFPEATMASFATRSAAVAEPLDGPFATGVRAVASELGVTLAVGLFTPGRPRVGDDGTPRVRARNTLLVTGPGVEASYDKIHLFDALGFTESRHVEAGSDAVVVDVAGVRIGLSICFDVRFPELFKHLAGRGAEVILVPASWANGPGKAKQWEALVRARALDSTCFVVGAGQADPMTVGQEVEPGAPTGVGHSLVVGPNGDVLARADAAPELLVVDLEPADVARARESLPVLAGARFMIRPPHAPEP</sequence>
<accession>A0ABZ3C8U0</accession>
<dbReference type="InterPro" id="IPR036526">
    <property type="entry name" value="C-N_Hydrolase_sf"/>
</dbReference>
<evidence type="ECO:0000313" key="3">
    <source>
        <dbReference type="EMBL" id="WZW98986.1"/>
    </source>
</evidence>
<reference evidence="3 4" key="1">
    <citation type="journal article" date="2023" name="Environ Microbiome">
        <title>A coral-associated actinobacterium mitigates coral bleaching under heat stress.</title>
        <authorList>
            <person name="Li J."/>
            <person name="Zou Y."/>
            <person name="Li Q."/>
            <person name="Zhang J."/>
            <person name="Bourne D.G."/>
            <person name="Lyu Y."/>
            <person name="Liu C."/>
            <person name="Zhang S."/>
        </authorList>
    </citation>
    <scope>NUCLEOTIDE SEQUENCE [LARGE SCALE GENOMIC DNA]</scope>
    <source>
        <strain evidence="3 4">SCSIO 13291</strain>
    </source>
</reference>
<name>A0ABZ3C8U0_9ACTN</name>
<comment type="similarity">
    <text evidence="1">Belongs to the carbon-nitrogen hydrolase superfamily. NIT1/NIT2 family.</text>
</comment>
<keyword evidence="3" id="KW-0378">Hydrolase</keyword>
<dbReference type="PANTHER" id="PTHR23088:SF27">
    <property type="entry name" value="DEAMINATED GLUTATHIONE AMIDASE"/>
    <property type="match status" value="1"/>
</dbReference>
<dbReference type="PANTHER" id="PTHR23088">
    <property type="entry name" value="NITRILASE-RELATED"/>
    <property type="match status" value="1"/>
</dbReference>
<dbReference type="RefSeq" id="WP_342372843.1">
    <property type="nucleotide sequence ID" value="NZ_CP115965.1"/>
</dbReference>
<keyword evidence="4" id="KW-1185">Reference proteome</keyword>
<organism evidence="3 4">
    <name type="scientific">Propioniciclava soli</name>
    <dbReference type="NCBI Taxonomy" id="2775081"/>
    <lineage>
        <taxon>Bacteria</taxon>
        <taxon>Bacillati</taxon>
        <taxon>Actinomycetota</taxon>
        <taxon>Actinomycetes</taxon>
        <taxon>Propionibacteriales</taxon>
        <taxon>Propionibacteriaceae</taxon>
        <taxon>Propioniciclava</taxon>
    </lineage>
</organism>
<dbReference type="Proteomes" id="UP001434337">
    <property type="component" value="Chromosome"/>
</dbReference>
<dbReference type="Gene3D" id="3.60.110.10">
    <property type="entry name" value="Carbon-nitrogen hydrolase"/>
    <property type="match status" value="1"/>
</dbReference>
<feature type="domain" description="CN hydrolase" evidence="2">
    <location>
        <begin position="3"/>
        <end position="256"/>
    </location>
</feature>
<evidence type="ECO:0000256" key="1">
    <source>
        <dbReference type="ARBA" id="ARBA00010613"/>
    </source>
</evidence>
<dbReference type="Pfam" id="PF00795">
    <property type="entry name" value="CN_hydrolase"/>
    <property type="match status" value="1"/>
</dbReference>